<dbReference type="PANTHER" id="PTHR36048:SF1">
    <property type="entry name" value="RIBOSOME MATURATION FACTOR"/>
    <property type="match status" value="1"/>
</dbReference>
<dbReference type="PANTHER" id="PTHR36048">
    <property type="entry name" value="RIBOSOME MATURATION FACTOR"/>
    <property type="match status" value="1"/>
</dbReference>
<dbReference type="RefSeq" id="XP_040970927.1">
    <property type="nucleotide sequence ID" value="XM_041114993.1"/>
</dbReference>
<reference evidence="2" key="2">
    <citation type="submission" date="2025-08" db="UniProtKB">
        <authorList>
            <consortium name="RefSeq"/>
        </authorList>
    </citation>
    <scope>IDENTIFICATION</scope>
</reference>
<protein>
    <submittedName>
        <fullName evidence="2">Uncharacterized protein</fullName>
    </submittedName>
</protein>
<proteinExistence type="predicted"/>
<keyword evidence="1" id="KW-1185">Reference proteome</keyword>
<name>A0ABM3BV70_GOSHI</name>
<organism evidence="1 2">
    <name type="scientific">Gossypium hirsutum</name>
    <name type="common">Upland cotton</name>
    <name type="synonym">Gossypium mexicanum</name>
    <dbReference type="NCBI Taxonomy" id="3635"/>
    <lineage>
        <taxon>Eukaryota</taxon>
        <taxon>Viridiplantae</taxon>
        <taxon>Streptophyta</taxon>
        <taxon>Embryophyta</taxon>
        <taxon>Tracheophyta</taxon>
        <taxon>Spermatophyta</taxon>
        <taxon>Magnoliopsida</taxon>
        <taxon>eudicotyledons</taxon>
        <taxon>Gunneridae</taxon>
        <taxon>Pentapetalae</taxon>
        <taxon>rosids</taxon>
        <taxon>malvids</taxon>
        <taxon>Malvales</taxon>
        <taxon>Malvaceae</taxon>
        <taxon>Malvoideae</taxon>
        <taxon>Gossypium</taxon>
    </lineage>
</organism>
<gene>
    <name evidence="2" type="primary">LOC121230371</name>
</gene>
<dbReference type="Proteomes" id="UP000818029">
    <property type="component" value="Chromosome A01"/>
</dbReference>
<sequence length="125" mass="14139">MVRFSRLGDLLLVAGLVGLKLLLDLNSLIVLCSFSHPSNYGFHFCVQDWSTTYAKEGYKLKFCGKQQQQEQQGDVVRKQRPQTLDSLFANMKEQGIRALLRQTNAFQRNGGGQQRMPSGRGRFGN</sequence>
<evidence type="ECO:0000313" key="2">
    <source>
        <dbReference type="RefSeq" id="XP_040970927.1"/>
    </source>
</evidence>
<accession>A0ABM3BV70</accession>
<reference evidence="1" key="1">
    <citation type="journal article" date="2020" name="Nat. Genet.">
        <title>Genomic diversifications of five Gossypium allopolyploid species and their impact on cotton improvement.</title>
        <authorList>
            <person name="Chen Z.J."/>
            <person name="Sreedasyam A."/>
            <person name="Ando A."/>
            <person name="Song Q."/>
            <person name="De Santiago L.M."/>
            <person name="Hulse-Kemp A.M."/>
            <person name="Ding M."/>
            <person name="Ye W."/>
            <person name="Kirkbride R.C."/>
            <person name="Jenkins J."/>
            <person name="Plott C."/>
            <person name="Lovell J."/>
            <person name="Lin Y.M."/>
            <person name="Vaughn R."/>
            <person name="Liu B."/>
            <person name="Simpson S."/>
            <person name="Scheffler B.E."/>
            <person name="Wen L."/>
            <person name="Saski C.A."/>
            <person name="Grover C.E."/>
            <person name="Hu G."/>
            <person name="Conover J.L."/>
            <person name="Carlson J.W."/>
            <person name="Shu S."/>
            <person name="Boston L.B."/>
            <person name="Williams M."/>
            <person name="Peterson D.G."/>
            <person name="McGee K."/>
            <person name="Jones D.C."/>
            <person name="Wendel J.F."/>
            <person name="Stelly D.M."/>
            <person name="Grimwood J."/>
            <person name="Schmutz J."/>
        </authorList>
    </citation>
    <scope>NUCLEOTIDE SEQUENCE [LARGE SCALE GENOMIC DNA]</scope>
    <source>
        <strain evidence="1">cv. TM-1</strain>
    </source>
</reference>
<evidence type="ECO:0000313" key="1">
    <source>
        <dbReference type="Proteomes" id="UP000818029"/>
    </source>
</evidence>
<dbReference type="GeneID" id="121230371"/>